<feature type="non-terminal residue" evidence="1">
    <location>
        <position position="1"/>
    </location>
</feature>
<name>A0A8J7NQ42_ATRSP</name>
<proteinExistence type="predicted"/>
<organism evidence="1 2">
    <name type="scientific">Atractosteus spatula</name>
    <name type="common">Alligator gar</name>
    <name type="synonym">Lepisosteus spatula</name>
    <dbReference type="NCBI Taxonomy" id="7917"/>
    <lineage>
        <taxon>Eukaryota</taxon>
        <taxon>Metazoa</taxon>
        <taxon>Chordata</taxon>
        <taxon>Craniata</taxon>
        <taxon>Vertebrata</taxon>
        <taxon>Euteleostomi</taxon>
        <taxon>Actinopterygii</taxon>
        <taxon>Neopterygii</taxon>
        <taxon>Holostei</taxon>
        <taxon>Semionotiformes</taxon>
        <taxon>Lepisosteidae</taxon>
        <taxon>Atractosteus</taxon>
    </lineage>
</organism>
<reference evidence="1" key="1">
    <citation type="journal article" date="2021" name="Cell">
        <title>Tracing the genetic footprints of vertebrate landing in non-teleost ray-finned fishes.</title>
        <authorList>
            <person name="Bi X."/>
            <person name="Wang K."/>
            <person name="Yang L."/>
            <person name="Pan H."/>
            <person name="Jiang H."/>
            <person name="Wei Q."/>
            <person name="Fang M."/>
            <person name="Yu H."/>
            <person name="Zhu C."/>
            <person name="Cai Y."/>
            <person name="He Y."/>
            <person name="Gan X."/>
            <person name="Zeng H."/>
            <person name="Yu D."/>
            <person name="Zhu Y."/>
            <person name="Jiang H."/>
            <person name="Qiu Q."/>
            <person name="Yang H."/>
            <person name="Zhang Y.E."/>
            <person name="Wang W."/>
            <person name="Zhu M."/>
            <person name="He S."/>
            <person name="Zhang G."/>
        </authorList>
    </citation>
    <scope>NUCLEOTIDE SEQUENCE</scope>
    <source>
        <strain evidence="1">Allg_001</strain>
    </source>
</reference>
<feature type="non-terminal residue" evidence="1">
    <location>
        <position position="306"/>
    </location>
</feature>
<dbReference type="GO" id="GO:0006511">
    <property type="term" value="P:ubiquitin-dependent protein catabolic process"/>
    <property type="evidence" value="ECO:0007669"/>
    <property type="project" value="TreeGrafter"/>
</dbReference>
<dbReference type="PANTHER" id="PTHR12498:SF0">
    <property type="entry name" value="PROTEIN N-TERMINAL ASPARAGINE AMIDOHYDROLASE"/>
    <property type="match status" value="1"/>
</dbReference>
<dbReference type="EMBL" id="JAAWVO010030254">
    <property type="protein sequence ID" value="MBN3316513.1"/>
    <property type="molecule type" value="Genomic_DNA"/>
</dbReference>
<dbReference type="Pfam" id="PF14736">
    <property type="entry name" value="N_Asn_amidohyd"/>
    <property type="match status" value="1"/>
</dbReference>
<evidence type="ECO:0000313" key="1">
    <source>
        <dbReference type="EMBL" id="MBN3316513.1"/>
    </source>
</evidence>
<dbReference type="GO" id="GO:0008418">
    <property type="term" value="F:protein-N-terminal asparagine amidohydrolase activity"/>
    <property type="evidence" value="ECO:0007669"/>
    <property type="project" value="InterPro"/>
</dbReference>
<gene>
    <name evidence="1" type="primary">Ntan1_3</name>
    <name evidence="1" type="ORF">GTO95_0017458</name>
</gene>
<sequence length="306" mass="35094">MPLSVKHKLVEDFETIEEFWAKYGEDLQPEAEKFKQQPEVKEQPNYLLYVSQREYATIDLSKGPVTRIGSDEATTCHIIVLHCPGTGKVSLAHIDGSKVGVGVKALVEEMKKQCKDFSQLDLYMVGGFFDKKGISHDNTMKLLREFMKQDCQIELQLACVSEMNDVNRQGNHWPVVYGVGVKMDGNSFHIYPATFPDKGPDATLRGARLTVDKMMRRVYDTEKNMLMVGPYNFFENILKTDDDSRDLTDEEIRRAFSTSPLVERPEFVQMIKEQYKYLADHLKLQIIPSVPIGYIMNHGRWIPCTN</sequence>
<dbReference type="GO" id="GO:0005634">
    <property type="term" value="C:nucleus"/>
    <property type="evidence" value="ECO:0007669"/>
    <property type="project" value="TreeGrafter"/>
</dbReference>
<dbReference type="AlphaFoldDB" id="A0A8J7NQ42"/>
<dbReference type="PANTHER" id="PTHR12498">
    <property type="entry name" value="N-TERMINAL ASPARAGINE AMIDOHYDROLASE"/>
    <property type="match status" value="1"/>
</dbReference>
<evidence type="ECO:0000313" key="2">
    <source>
        <dbReference type="Proteomes" id="UP000736164"/>
    </source>
</evidence>
<comment type="caution">
    <text evidence="1">The sequence shown here is derived from an EMBL/GenBank/DDBJ whole genome shotgun (WGS) entry which is preliminary data.</text>
</comment>
<dbReference type="InterPro" id="IPR026750">
    <property type="entry name" value="NTAN1"/>
</dbReference>
<dbReference type="Proteomes" id="UP000736164">
    <property type="component" value="Unassembled WGS sequence"/>
</dbReference>
<protein>
    <submittedName>
        <fullName evidence="1">NTAN1 amidohydrolase</fullName>
    </submittedName>
</protein>
<accession>A0A8J7NQ42</accession>
<keyword evidence="2" id="KW-1185">Reference proteome</keyword>